<sequence length="69" mass="7243">MSLAWWLEAQCQYLRLGALAKGVGAGLVPPTYAARELTENAKARLSLDHTPISGTPNTVVCGTVAKFAG</sequence>
<proteinExistence type="predicted"/>
<protein>
    <submittedName>
        <fullName evidence="1">Uncharacterized protein</fullName>
    </submittedName>
</protein>
<reference evidence="1 2" key="1">
    <citation type="journal article" date="2015" name="Fungal Genet. Biol.">
        <title>Evolution of novel wood decay mechanisms in Agaricales revealed by the genome sequences of Fistulina hepatica and Cylindrobasidium torrendii.</title>
        <authorList>
            <person name="Floudas D."/>
            <person name="Held B.W."/>
            <person name="Riley R."/>
            <person name="Nagy L.G."/>
            <person name="Koehler G."/>
            <person name="Ransdell A.S."/>
            <person name="Younus H."/>
            <person name="Chow J."/>
            <person name="Chiniquy J."/>
            <person name="Lipzen A."/>
            <person name="Tritt A."/>
            <person name="Sun H."/>
            <person name="Haridas S."/>
            <person name="LaButti K."/>
            <person name="Ohm R.A."/>
            <person name="Kues U."/>
            <person name="Blanchette R.A."/>
            <person name="Grigoriev I.V."/>
            <person name="Minto R.E."/>
            <person name="Hibbett D.S."/>
        </authorList>
    </citation>
    <scope>NUCLEOTIDE SEQUENCE [LARGE SCALE GENOMIC DNA]</scope>
    <source>
        <strain evidence="1 2">FP15055 ss-10</strain>
    </source>
</reference>
<dbReference type="Proteomes" id="UP000054007">
    <property type="component" value="Unassembled WGS sequence"/>
</dbReference>
<organism evidence="1 2">
    <name type="scientific">Cylindrobasidium torrendii FP15055 ss-10</name>
    <dbReference type="NCBI Taxonomy" id="1314674"/>
    <lineage>
        <taxon>Eukaryota</taxon>
        <taxon>Fungi</taxon>
        <taxon>Dikarya</taxon>
        <taxon>Basidiomycota</taxon>
        <taxon>Agaricomycotina</taxon>
        <taxon>Agaricomycetes</taxon>
        <taxon>Agaricomycetidae</taxon>
        <taxon>Agaricales</taxon>
        <taxon>Marasmiineae</taxon>
        <taxon>Physalacriaceae</taxon>
        <taxon>Cylindrobasidium</taxon>
    </lineage>
</organism>
<name>A0A0D7AQE3_9AGAR</name>
<keyword evidence="2" id="KW-1185">Reference proteome</keyword>
<gene>
    <name evidence="1" type="ORF">CYLTODRAFT_460669</name>
</gene>
<evidence type="ECO:0000313" key="2">
    <source>
        <dbReference type="Proteomes" id="UP000054007"/>
    </source>
</evidence>
<dbReference type="EMBL" id="KN881497">
    <property type="protein sequence ID" value="KIY60583.1"/>
    <property type="molecule type" value="Genomic_DNA"/>
</dbReference>
<dbReference type="AlphaFoldDB" id="A0A0D7AQE3"/>
<accession>A0A0D7AQE3</accession>
<evidence type="ECO:0000313" key="1">
    <source>
        <dbReference type="EMBL" id="KIY60583.1"/>
    </source>
</evidence>